<evidence type="ECO:0000256" key="19">
    <source>
        <dbReference type="SAM" id="MobiDB-lite"/>
    </source>
</evidence>
<sequence length="868" mass="96612">MGKKSKSKKEAPKAAEKAPKRTHDEVETDQLVDEVDGEFDDVAELLGQDIKDPDAQKEAKKKAKKEKAEAKQAAQDKAIKPTVERTAEDETEVDVNTDFEKADLSEPTMKAIRGMNFTKMTKVQAKTIPPLLAGRDVLGAAKTGSGKTLAFLIPAIELLYSLKFKPRNGTGVIIISPTRELALQIFGVARELMEHHSQTFGIVIGGANRRQEAEKLIKGVNLLIATPGRLLDHLQNTEGFVFKNLKALVIDEADRILEIGFEEEMKQIIKILPNENRQSMLFSATQTTKVEDLARMSLRPGPLYINVVPENADSTADGLEQGYVVCESDKRFLLLFSFLKRNAKKKIIVFLSSCNCVKYFGELLNYIDLPVLDLHGKQKQAKRTNTFFEFCNAKQGILICTDVAARGLDIPAVDWIIQFDPPDDPRDYIHRVGRTARGTEGKGKSLMFLTPNELGFLRYLKAANVPLNEYEFPANKIANVQSQLTKLIKSNYWLHQSAKDGYRSYLQAYASHHLKTVYQIDKLDLVKVAKSFGFDVPPKVNITIGASGKSIEKKHKKQRRRDVAICRPLRNLDHAFLVPLKEDKSVTTHNGSLSHNDIIGKPKRIYLPFTKSRSSKNPAADKFVVTEPTLDEYVSLCRRRAQPIYAMDAAVVAQMGDIDPFGDEQRHFLEAGTGNGSLTLAICHHLHAANALARHFKDPSLRGAILHSVDRNRTHQEMGQHNVEMYKRGRFSGDVEFSIAESPSAYLEKSGITLHGAFLDLPDPQLYLGDLAKALALEGTIVVFCPSITQLLKCKQTLAEERIDLMMVRAVELPPGNGGATREWDVTSVQTKATGERVDICRPKVGEKVVGGGFIGVFKRKSLDGTLY</sequence>
<dbReference type="CDD" id="cd18787">
    <property type="entry name" value="SF2_C_DEAD"/>
    <property type="match status" value="1"/>
</dbReference>
<evidence type="ECO:0000256" key="11">
    <source>
        <dbReference type="ARBA" id="ARBA00022840"/>
    </source>
</evidence>
<keyword evidence="6" id="KW-0949">S-adenosyl-L-methionine</keyword>
<dbReference type="Pfam" id="PF08704">
    <property type="entry name" value="GCD14"/>
    <property type="match status" value="1"/>
</dbReference>
<evidence type="ECO:0000256" key="7">
    <source>
        <dbReference type="ARBA" id="ARBA00022694"/>
    </source>
</evidence>
<dbReference type="EMBL" id="CP076661">
    <property type="protein sequence ID" value="QWU87007.1"/>
    <property type="molecule type" value="Genomic_DNA"/>
</dbReference>
<dbReference type="InterPro" id="IPR014014">
    <property type="entry name" value="RNA_helicase_DEAD_Q_motif"/>
</dbReference>
<reference evidence="23 24" key="1">
    <citation type="submission" date="2021-06" db="EMBL/GenBank/DDBJ databases">
        <title>Candida outbreak in Lebanon.</title>
        <authorList>
            <person name="Finianos M."/>
        </authorList>
    </citation>
    <scope>NUCLEOTIDE SEQUENCE [LARGE SCALE GENOMIC DNA]</scope>
    <source>
        <strain evidence="23">CA3LBN</strain>
    </source>
</reference>
<dbReference type="Gene3D" id="3.40.50.300">
    <property type="entry name" value="P-loop containing nucleotide triphosphate hydrolases"/>
    <property type="match status" value="2"/>
</dbReference>
<evidence type="ECO:0000313" key="24">
    <source>
        <dbReference type="Proteomes" id="UP000825434"/>
    </source>
</evidence>
<keyword evidence="9 18" id="KW-0378">Hydrolase</keyword>
<keyword evidence="5" id="KW-0808">Transferase</keyword>
<dbReference type="InterPro" id="IPR014816">
    <property type="entry name" value="tRNA_MeTrfase_Gcd14"/>
</dbReference>
<feature type="compositionally biased region" description="Basic and acidic residues" evidence="19">
    <location>
        <begin position="8"/>
        <end position="25"/>
    </location>
</feature>
<dbReference type="InterPro" id="IPR011545">
    <property type="entry name" value="DEAD/DEAH_box_helicase_dom"/>
</dbReference>
<feature type="region of interest" description="Disordered" evidence="19">
    <location>
        <begin position="1"/>
        <end position="92"/>
    </location>
</feature>
<keyword evidence="2" id="KW-0690">Ribosome biogenesis</keyword>
<dbReference type="InterPro" id="IPR001650">
    <property type="entry name" value="Helicase_C-like"/>
</dbReference>
<evidence type="ECO:0000256" key="10">
    <source>
        <dbReference type="ARBA" id="ARBA00022806"/>
    </source>
</evidence>
<dbReference type="PROSITE" id="PS51620">
    <property type="entry name" value="SAM_TRM61"/>
    <property type="match status" value="1"/>
</dbReference>
<evidence type="ECO:0000256" key="14">
    <source>
        <dbReference type="ARBA" id="ARBA00024310"/>
    </source>
</evidence>
<dbReference type="Gene3D" id="3.40.50.150">
    <property type="entry name" value="Vaccinia Virus protein VP39"/>
    <property type="match status" value="1"/>
</dbReference>
<evidence type="ECO:0000256" key="17">
    <source>
        <dbReference type="PROSITE-ProRule" id="PRU00552"/>
    </source>
</evidence>
<feature type="domain" description="Helicase ATP-binding" evidence="20">
    <location>
        <begin position="128"/>
        <end position="304"/>
    </location>
</feature>
<evidence type="ECO:0000256" key="3">
    <source>
        <dbReference type="ARBA" id="ARBA00022552"/>
    </source>
</evidence>
<accession>A0ABX8I207</accession>
<feature type="short sequence motif" description="Q motif" evidence="17">
    <location>
        <begin position="97"/>
        <end position="125"/>
    </location>
</feature>
<evidence type="ECO:0000259" key="21">
    <source>
        <dbReference type="PROSITE" id="PS51194"/>
    </source>
</evidence>
<dbReference type="SUPFAM" id="SSF52540">
    <property type="entry name" value="P-loop containing nucleoside triphosphate hydrolases"/>
    <property type="match status" value="1"/>
</dbReference>
<dbReference type="SMART" id="SM00487">
    <property type="entry name" value="DEXDc"/>
    <property type="match status" value="1"/>
</dbReference>
<feature type="domain" description="Helicase C-terminal" evidence="21">
    <location>
        <begin position="318"/>
        <end position="488"/>
    </location>
</feature>
<gene>
    <name evidence="23" type="ORF">CA3LBN_001225</name>
</gene>
<protein>
    <recommendedName>
        <fullName evidence="18">ATP-dependent RNA helicase</fullName>
        <ecNumber evidence="18">3.6.4.13</ecNumber>
    </recommendedName>
</protein>
<dbReference type="InterPro" id="IPR044773">
    <property type="entry name" value="DDX18/Has1_DEADc"/>
</dbReference>
<dbReference type="SMART" id="SM00490">
    <property type="entry name" value="HELICc"/>
    <property type="match status" value="1"/>
</dbReference>
<keyword evidence="3" id="KW-0698">rRNA processing</keyword>
<comment type="catalytic activity">
    <reaction evidence="16 18">
        <text>ATP + H2O = ADP + phosphate + H(+)</text>
        <dbReference type="Rhea" id="RHEA:13065"/>
        <dbReference type="ChEBI" id="CHEBI:15377"/>
        <dbReference type="ChEBI" id="CHEBI:15378"/>
        <dbReference type="ChEBI" id="CHEBI:30616"/>
        <dbReference type="ChEBI" id="CHEBI:43474"/>
        <dbReference type="ChEBI" id="CHEBI:456216"/>
        <dbReference type="EC" id="3.6.4.13"/>
    </reaction>
</comment>
<evidence type="ECO:0000259" key="22">
    <source>
        <dbReference type="PROSITE" id="PS51195"/>
    </source>
</evidence>
<keyword evidence="8 18" id="KW-0547">Nucleotide-binding</keyword>
<dbReference type="Pfam" id="PF13959">
    <property type="entry name" value="CTE_SPB4"/>
    <property type="match status" value="1"/>
</dbReference>
<keyword evidence="7" id="KW-0819">tRNA processing</keyword>
<feature type="compositionally biased region" description="Basic and acidic residues" evidence="19">
    <location>
        <begin position="49"/>
        <end position="58"/>
    </location>
</feature>
<evidence type="ECO:0000256" key="16">
    <source>
        <dbReference type="ARBA" id="ARBA00047984"/>
    </source>
</evidence>
<dbReference type="InterPro" id="IPR027417">
    <property type="entry name" value="P-loop_NTPase"/>
</dbReference>
<dbReference type="PROSITE" id="PS51195">
    <property type="entry name" value="Q_MOTIF"/>
    <property type="match status" value="1"/>
</dbReference>
<dbReference type="SMART" id="SM01178">
    <property type="entry name" value="DUF4217"/>
    <property type="match status" value="1"/>
</dbReference>
<evidence type="ECO:0000256" key="13">
    <source>
        <dbReference type="ARBA" id="ARBA00023242"/>
    </source>
</evidence>
<dbReference type="CDD" id="cd17942">
    <property type="entry name" value="DEADc_DDX18"/>
    <property type="match status" value="1"/>
</dbReference>
<comment type="subcellular location">
    <subcellularLocation>
        <location evidence="1">Nucleus</location>
        <location evidence="1">Nucleolus</location>
    </subcellularLocation>
</comment>
<evidence type="ECO:0000256" key="15">
    <source>
        <dbReference type="ARBA" id="ARBA00024357"/>
    </source>
</evidence>
<name>A0ABX8I207_9ASCO</name>
<keyword evidence="13" id="KW-0539">Nucleus</keyword>
<dbReference type="PROSITE" id="PS51192">
    <property type="entry name" value="HELICASE_ATP_BIND_1"/>
    <property type="match status" value="1"/>
</dbReference>
<dbReference type="InterPro" id="IPR014001">
    <property type="entry name" value="Helicase_ATP-bd"/>
</dbReference>
<evidence type="ECO:0000256" key="1">
    <source>
        <dbReference type="ARBA" id="ARBA00004604"/>
    </source>
</evidence>
<dbReference type="InterPro" id="IPR029063">
    <property type="entry name" value="SAM-dependent_MTases_sf"/>
</dbReference>
<evidence type="ECO:0000256" key="2">
    <source>
        <dbReference type="ARBA" id="ARBA00022517"/>
    </source>
</evidence>
<evidence type="ECO:0000259" key="20">
    <source>
        <dbReference type="PROSITE" id="PS51192"/>
    </source>
</evidence>
<dbReference type="Pfam" id="PF00271">
    <property type="entry name" value="Helicase_C"/>
    <property type="match status" value="1"/>
</dbReference>
<organism evidence="23 24">
    <name type="scientific">Candidozyma haemuli</name>
    <dbReference type="NCBI Taxonomy" id="45357"/>
    <lineage>
        <taxon>Eukaryota</taxon>
        <taxon>Fungi</taxon>
        <taxon>Dikarya</taxon>
        <taxon>Ascomycota</taxon>
        <taxon>Saccharomycotina</taxon>
        <taxon>Pichiomycetes</taxon>
        <taxon>Metschnikowiaceae</taxon>
        <taxon>Candidozyma</taxon>
    </lineage>
</organism>
<dbReference type="InterPro" id="IPR049470">
    <property type="entry name" value="TRM61_C"/>
</dbReference>
<keyword evidence="4" id="KW-0489">Methyltransferase</keyword>
<dbReference type="Pfam" id="PF00270">
    <property type="entry name" value="DEAD"/>
    <property type="match status" value="1"/>
</dbReference>
<keyword evidence="24" id="KW-1185">Reference proteome</keyword>
<comment type="function">
    <text evidence="18">RNA helicase.</text>
</comment>
<dbReference type="PROSITE" id="PS51194">
    <property type="entry name" value="HELICASE_CTER"/>
    <property type="match status" value="1"/>
</dbReference>
<keyword evidence="12 18" id="KW-0694">RNA-binding</keyword>
<comment type="domain">
    <text evidence="18">The Q motif is unique to and characteristic of the DEAD box family of RNA helicases and controls ATP binding and hydrolysis.</text>
</comment>
<comment type="function">
    <text evidence="14">ATP-dependent RNA helicase involved in 40S ribosomal subunit biogenesis. Required for the processing and cleavage of 35S pre-rRNA at sites A0, A1, and A2, leading to mature 18S rRNA.</text>
</comment>
<evidence type="ECO:0000256" key="12">
    <source>
        <dbReference type="ARBA" id="ARBA00022884"/>
    </source>
</evidence>
<evidence type="ECO:0000256" key="6">
    <source>
        <dbReference type="ARBA" id="ARBA00022691"/>
    </source>
</evidence>
<evidence type="ECO:0000256" key="4">
    <source>
        <dbReference type="ARBA" id="ARBA00022603"/>
    </source>
</evidence>
<dbReference type="SUPFAM" id="SSF53335">
    <property type="entry name" value="S-adenosyl-L-methionine-dependent methyltransferases"/>
    <property type="match status" value="1"/>
</dbReference>
<feature type="domain" description="DEAD-box RNA helicase Q" evidence="22">
    <location>
        <begin position="97"/>
        <end position="125"/>
    </location>
</feature>
<evidence type="ECO:0000256" key="18">
    <source>
        <dbReference type="RuleBase" id="RU365068"/>
    </source>
</evidence>
<feature type="compositionally biased region" description="Acidic residues" evidence="19">
    <location>
        <begin position="26"/>
        <end position="43"/>
    </location>
</feature>
<keyword evidence="10 18" id="KW-0347">Helicase</keyword>
<evidence type="ECO:0000256" key="8">
    <source>
        <dbReference type="ARBA" id="ARBA00022741"/>
    </source>
</evidence>
<dbReference type="EC" id="3.6.4.13" evidence="18"/>
<dbReference type="PROSITE" id="PS00039">
    <property type="entry name" value="DEAD_ATP_HELICASE"/>
    <property type="match status" value="1"/>
</dbReference>
<evidence type="ECO:0000256" key="5">
    <source>
        <dbReference type="ARBA" id="ARBA00022679"/>
    </source>
</evidence>
<keyword evidence="11 18" id="KW-0067">ATP-binding</keyword>
<dbReference type="Proteomes" id="UP000825434">
    <property type="component" value="Chromosome 1"/>
</dbReference>
<dbReference type="InterPro" id="IPR000629">
    <property type="entry name" value="RNA-helicase_DEAD-box_CS"/>
</dbReference>
<evidence type="ECO:0000256" key="9">
    <source>
        <dbReference type="ARBA" id="ARBA00022801"/>
    </source>
</evidence>
<dbReference type="InterPro" id="IPR025313">
    <property type="entry name" value="SPB4-like_CTE"/>
</dbReference>
<proteinExistence type="inferred from homology"/>
<comment type="similarity">
    <text evidence="15">Belongs to the DEAD box helicase family. DDX18/HAS1 subfamily.</text>
</comment>
<feature type="compositionally biased region" description="Basic and acidic residues" evidence="19">
    <location>
        <begin position="77"/>
        <end position="88"/>
    </location>
</feature>
<evidence type="ECO:0000313" key="23">
    <source>
        <dbReference type="EMBL" id="QWU87007.1"/>
    </source>
</evidence>
<dbReference type="PANTHER" id="PTHR24031">
    <property type="entry name" value="RNA HELICASE"/>
    <property type="match status" value="1"/>
</dbReference>